<keyword evidence="11" id="KW-1185">Reference proteome</keyword>
<evidence type="ECO:0000256" key="7">
    <source>
        <dbReference type="ARBA" id="ARBA00023136"/>
    </source>
</evidence>
<feature type="transmembrane region" description="Helical" evidence="8">
    <location>
        <begin position="306"/>
        <end position="326"/>
    </location>
</feature>
<evidence type="ECO:0000256" key="8">
    <source>
        <dbReference type="SAM" id="Phobius"/>
    </source>
</evidence>
<evidence type="ECO:0000256" key="4">
    <source>
        <dbReference type="ARBA" id="ARBA00022519"/>
    </source>
</evidence>
<evidence type="ECO:0000313" key="11">
    <source>
        <dbReference type="Proteomes" id="UP000427906"/>
    </source>
</evidence>
<keyword evidence="4" id="KW-0997">Cell inner membrane</keyword>
<dbReference type="Pfam" id="PF12832">
    <property type="entry name" value="MFS_1_like"/>
    <property type="match status" value="1"/>
</dbReference>
<dbReference type="KEGG" id="dalk:DSCA_35140"/>
<keyword evidence="5 8" id="KW-0812">Transmembrane</keyword>
<evidence type="ECO:0000313" key="10">
    <source>
        <dbReference type="EMBL" id="BBO69584.1"/>
    </source>
</evidence>
<comment type="subcellular location">
    <subcellularLocation>
        <location evidence="1">Cell inner membrane</location>
        <topology evidence="1">Multi-pass membrane protein</topology>
    </subcellularLocation>
</comment>
<dbReference type="GO" id="GO:0030395">
    <property type="term" value="F:lactose binding"/>
    <property type="evidence" value="ECO:0007669"/>
    <property type="project" value="TreeGrafter"/>
</dbReference>
<proteinExistence type="predicted"/>
<dbReference type="InterPro" id="IPR024989">
    <property type="entry name" value="MFS_assoc_dom"/>
</dbReference>
<organism evidence="10 11">
    <name type="scientific">Desulfosarcina alkanivorans</name>
    <dbReference type="NCBI Taxonomy" id="571177"/>
    <lineage>
        <taxon>Bacteria</taxon>
        <taxon>Pseudomonadati</taxon>
        <taxon>Thermodesulfobacteriota</taxon>
        <taxon>Desulfobacteria</taxon>
        <taxon>Desulfobacterales</taxon>
        <taxon>Desulfosarcinaceae</taxon>
        <taxon>Desulfosarcina</taxon>
    </lineage>
</organism>
<feature type="transmembrane region" description="Helical" evidence="8">
    <location>
        <begin position="282"/>
        <end position="300"/>
    </location>
</feature>
<keyword evidence="6 8" id="KW-1133">Transmembrane helix</keyword>
<feature type="transmembrane region" description="Helical" evidence="8">
    <location>
        <begin position="249"/>
        <end position="270"/>
    </location>
</feature>
<evidence type="ECO:0000256" key="3">
    <source>
        <dbReference type="ARBA" id="ARBA00022475"/>
    </source>
</evidence>
<evidence type="ECO:0000256" key="6">
    <source>
        <dbReference type="ARBA" id="ARBA00022989"/>
    </source>
</evidence>
<feature type="transmembrane region" description="Helical" evidence="8">
    <location>
        <begin position="346"/>
        <end position="364"/>
    </location>
</feature>
<feature type="transmembrane region" description="Helical" evidence="8">
    <location>
        <begin position="370"/>
        <end position="393"/>
    </location>
</feature>
<evidence type="ECO:0000259" key="9">
    <source>
        <dbReference type="Pfam" id="PF12832"/>
    </source>
</evidence>
<dbReference type="GO" id="GO:0015528">
    <property type="term" value="F:lactose:proton symporter activity"/>
    <property type="evidence" value="ECO:0007669"/>
    <property type="project" value="TreeGrafter"/>
</dbReference>
<reference evidence="10 11" key="1">
    <citation type="submission" date="2019-11" db="EMBL/GenBank/DDBJ databases">
        <title>Comparative genomics of hydrocarbon-degrading Desulfosarcina strains.</title>
        <authorList>
            <person name="Watanabe M."/>
            <person name="Kojima H."/>
            <person name="Fukui M."/>
        </authorList>
    </citation>
    <scope>NUCLEOTIDE SEQUENCE [LARGE SCALE GENOMIC DNA]</scope>
    <source>
        <strain evidence="10 11">PL12</strain>
    </source>
</reference>
<feature type="domain" description="Major facilitator superfamily associated" evidence="9">
    <location>
        <begin position="27"/>
        <end position="375"/>
    </location>
</feature>
<dbReference type="InterPro" id="IPR036259">
    <property type="entry name" value="MFS_trans_sf"/>
</dbReference>
<feature type="transmembrane region" description="Helical" evidence="8">
    <location>
        <begin position="152"/>
        <end position="169"/>
    </location>
</feature>
<feature type="transmembrane region" description="Helical" evidence="8">
    <location>
        <begin position="59"/>
        <end position="78"/>
    </location>
</feature>
<dbReference type="InterPro" id="IPR026032">
    <property type="entry name" value="HcaT-like"/>
</dbReference>
<feature type="transmembrane region" description="Helical" evidence="8">
    <location>
        <begin position="217"/>
        <end position="237"/>
    </location>
</feature>
<evidence type="ECO:0000256" key="2">
    <source>
        <dbReference type="ARBA" id="ARBA00022448"/>
    </source>
</evidence>
<dbReference type="EMBL" id="AP021874">
    <property type="protein sequence ID" value="BBO69584.1"/>
    <property type="molecule type" value="Genomic_DNA"/>
</dbReference>
<gene>
    <name evidence="10" type="ORF">DSCA_35140</name>
</gene>
<sequence length="401" mass="43317">MHATVLAVTDESITVAIGAMTSDKNTIRIQYFLYFGAMGVFLPYFNLYCLKIGFSGFQIGSLSAVRAAVLIIFSLFWGLMADRKGLRRPIYILCSMASTALWALFLFTTDFRFMLILTIVYGAFYAPIISFLEAFAMDVLGKTKHRYGRTRAWGSVAFIVVVVVVGKVIDRYDVGIVIALVLAISAIQAVAATAMPRTRPQRTAQSHEAVRLFSGNTVVFLMCAFLMLVSHGAYYGFFSIHLAQLGHGGSFIGLCWALASTAEVVVMINSPRLFARFSFKRVLAASFAVAAIRWGVLYVAESAMVIMASQLLHAVTYGAFHMAGILYMDQLAPDTDKTLGQALNNAVTYGLGLTVGFFVSGALYEAGNSAPLFLFSAATALAGGVLFSCFHGFSSGDAGSL</sequence>
<feature type="transmembrane region" description="Helical" evidence="8">
    <location>
        <begin position="90"/>
        <end position="107"/>
    </location>
</feature>
<dbReference type="AlphaFoldDB" id="A0A5K7YTI1"/>
<dbReference type="PIRSF" id="PIRSF004925">
    <property type="entry name" value="HcaT"/>
    <property type="match status" value="1"/>
</dbReference>
<evidence type="ECO:0000256" key="1">
    <source>
        <dbReference type="ARBA" id="ARBA00004429"/>
    </source>
</evidence>
<feature type="transmembrane region" description="Helical" evidence="8">
    <location>
        <begin position="31"/>
        <end position="53"/>
    </location>
</feature>
<dbReference type="NCBIfam" id="NF037955">
    <property type="entry name" value="mfs"/>
    <property type="match status" value="1"/>
</dbReference>
<evidence type="ECO:0000256" key="5">
    <source>
        <dbReference type="ARBA" id="ARBA00022692"/>
    </source>
</evidence>
<dbReference type="Gene3D" id="1.20.1250.20">
    <property type="entry name" value="MFS general substrate transporter like domains"/>
    <property type="match status" value="2"/>
</dbReference>
<dbReference type="PANTHER" id="PTHR23522">
    <property type="entry name" value="BLL5896 PROTEIN"/>
    <property type="match status" value="1"/>
</dbReference>
<dbReference type="Proteomes" id="UP000427906">
    <property type="component" value="Chromosome"/>
</dbReference>
<feature type="transmembrane region" description="Helical" evidence="8">
    <location>
        <begin position="175"/>
        <end position="196"/>
    </location>
</feature>
<protein>
    <submittedName>
        <fullName evidence="10">MFS transporter</fullName>
    </submittedName>
</protein>
<accession>A0A5K7YTI1</accession>
<dbReference type="SUPFAM" id="SSF103473">
    <property type="entry name" value="MFS general substrate transporter"/>
    <property type="match status" value="1"/>
</dbReference>
<keyword evidence="7 8" id="KW-0472">Membrane</keyword>
<dbReference type="PANTHER" id="PTHR23522:SF10">
    <property type="entry name" value="3-PHENYLPROPIONIC ACID TRANSPORTER-RELATED"/>
    <property type="match status" value="1"/>
</dbReference>
<name>A0A5K7YTI1_9BACT</name>
<keyword evidence="3" id="KW-1003">Cell membrane</keyword>
<keyword evidence="2" id="KW-0813">Transport</keyword>
<feature type="transmembrane region" description="Helical" evidence="8">
    <location>
        <begin position="113"/>
        <end position="140"/>
    </location>
</feature>
<dbReference type="GO" id="GO:0005886">
    <property type="term" value="C:plasma membrane"/>
    <property type="evidence" value="ECO:0007669"/>
    <property type="project" value="UniProtKB-SubCell"/>
</dbReference>